<evidence type="ECO:0000313" key="3">
    <source>
        <dbReference type="Proteomes" id="UP000824202"/>
    </source>
</evidence>
<reference evidence="2" key="1">
    <citation type="journal article" date="2021" name="PeerJ">
        <title>Extensive microbial diversity within the chicken gut microbiome revealed by metagenomics and culture.</title>
        <authorList>
            <person name="Gilroy R."/>
            <person name="Ravi A."/>
            <person name="Getino M."/>
            <person name="Pursley I."/>
            <person name="Horton D.L."/>
            <person name="Alikhan N.F."/>
            <person name="Baker D."/>
            <person name="Gharbi K."/>
            <person name="Hall N."/>
            <person name="Watson M."/>
            <person name="Adriaenssens E.M."/>
            <person name="Foster-Nyarko E."/>
            <person name="Jarju S."/>
            <person name="Secka A."/>
            <person name="Antonio M."/>
            <person name="Oren A."/>
            <person name="Chaudhuri R.R."/>
            <person name="La Ragione R."/>
            <person name="Hildebrand F."/>
            <person name="Pallen M.J."/>
        </authorList>
    </citation>
    <scope>NUCLEOTIDE SEQUENCE</scope>
    <source>
        <strain evidence="2">23274</strain>
    </source>
</reference>
<reference evidence="2" key="2">
    <citation type="submission" date="2021-04" db="EMBL/GenBank/DDBJ databases">
        <authorList>
            <person name="Gilroy R."/>
        </authorList>
    </citation>
    <scope>NUCLEOTIDE SEQUENCE</scope>
    <source>
        <strain evidence="2">23274</strain>
    </source>
</reference>
<organism evidence="2 3">
    <name type="scientific">Candidatus Odoribacter faecigallinarum</name>
    <dbReference type="NCBI Taxonomy" id="2838706"/>
    <lineage>
        <taxon>Bacteria</taxon>
        <taxon>Pseudomonadati</taxon>
        <taxon>Bacteroidota</taxon>
        <taxon>Bacteroidia</taxon>
        <taxon>Bacteroidales</taxon>
        <taxon>Odoribacteraceae</taxon>
        <taxon>Odoribacter</taxon>
    </lineage>
</organism>
<dbReference type="InterPro" id="IPR033803">
    <property type="entry name" value="CBD-like_Golvesin-Xly"/>
</dbReference>
<feature type="non-terminal residue" evidence="2">
    <location>
        <position position="1"/>
    </location>
</feature>
<evidence type="ECO:0000259" key="1">
    <source>
        <dbReference type="Pfam" id="PF25275"/>
    </source>
</evidence>
<feature type="domain" description="Golvesin/Xly CBD-like" evidence="1">
    <location>
        <begin position="166"/>
        <end position="296"/>
    </location>
</feature>
<proteinExistence type="predicted"/>
<evidence type="ECO:0000313" key="2">
    <source>
        <dbReference type="EMBL" id="HIX03156.1"/>
    </source>
</evidence>
<dbReference type="Pfam" id="PF25275">
    <property type="entry name" value="Golvesin_C"/>
    <property type="match status" value="1"/>
</dbReference>
<dbReference type="AlphaFoldDB" id="A0A9D1UZ42"/>
<dbReference type="EMBL" id="DXFT01000069">
    <property type="protein sequence ID" value="HIX03156.1"/>
    <property type="molecule type" value="Genomic_DNA"/>
</dbReference>
<sequence>RGTPAFILRDMEVLQVTGQEKESYQIRFKVYNPSETDGFLSLRFMSYSGAWTERLLVPAGQAYEFRIPSEGQPNAINLKTNLSQNIPSATFYQFRETPGTTRDTASGRFPISPEAFQPAPGEIIVDNEDAGFSTQESQQRHKLKDLLRKKPKETPQYTYLFPVRPEWTATSMDCCYGDIVRSAMFKKKGTGQATATWRTELPEEGYYEISVWNARDENSYVTIVTEEGKEEKMGRGQRYTVQAEGQEAEEPVIVDMEAEKNDWVSLGQFYLPAGEVSVTLTDETEGIYVIADAIKFRLVQ</sequence>
<gene>
    <name evidence="2" type="ORF">H9863_03445</name>
</gene>
<protein>
    <recommendedName>
        <fullName evidence="1">Golvesin/Xly CBD-like domain-containing protein</fullName>
    </recommendedName>
</protein>
<accession>A0A9D1UZ42</accession>
<comment type="caution">
    <text evidence="2">The sequence shown here is derived from an EMBL/GenBank/DDBJ whole genome shotgun (WGS) entry which is preliminary data.</text>
</comment>
<dbReference type="Proteomes" id="UP000824202">
    <property type="component" value="Unassembled WGS sequence"/>
</dbReference>
<name>A0A9D1UZ42_9BACT</name>